<proteinExistence type="predicted"/>
<evidence type="ECO:0000313" key="1">
    <source>
        <dbReference type="EMBL" id="CAH4036151.1"/>
    </source>
</evidence>
<accession>A0A9P0XF15</accession>
<name>A0A9P0XF15_PIEBR</name>
<gene>
    <name evidence="1" type="ORF">PIBRA_LOCUS11994</name>
</gene>
<dbReference type="EMBL" id="CALOZG010000053">
    <property type="protein sequence ID" value="CAH4036151.1"/>
    <property type="molecule type" value="Genomic_DNA"/>
</dbReference>
<protein>
    <submittedName>
        <fullName evidence="1">Uncharacterized protein</fullName>
    </submittedName>
</protein>
<dbReference type="Proteomes" id="UP001152562">
    <property type="component" value="Unassembled WGS sequence"/>
</dbReference>
<organism evidence="1 2">
    <name type="scientific">Pieris brassicae</name>
    <name type="common">White butterfly</name>
    <name type="synonym">Large white butterfly</name>
    <dbReference type="NCBI Taxonomy" id="7116"/>
    <lineage>
        <taxon>Eukaryota</taxon>
        <taxon>Metazoa</taxon>
        <taxon>Ecdysozoa</taxon>
        <taxon>Arthropoda</taxon>
        <taxon>Hexapoda</taxon>
        <taxon>Insecta</taxon>
        <taxon>Pterygota</taxon>
        <taxon>Neoptera</taxon>
        <taxon>Endopterygota</taxon>
        <taxon>Lepidoptera</taxon>
        <taxon>Glossata</taxon>
        <taxon>Ditrysia</taxon>
        <taxon>Papilionoidea</taxon>
        <taxon>Pieridae</taxon>
        <taxon>Pierinae</taxon>
        <taxon>Pieris</taxon>
    </lineage>
</organism>
<evidence type="ECO:0000313" key="2">
    <source>
        <dbReference type="Proteomes" id="UP001152562"/>
    </source>
</evidence>
<comment type="caution">
    <text evidence="1">The sequence shown here is derived from an EMBL/GenBank/DDBJ whole genome shotgun (WGS) entry which is preliminary data.</text>
</comment>
<reference evidence="1" key="1">
    <citation type="submission" date="2022-05" db="EMBL/GenBank/DDBJ databases">
        <authorList>
            <person name="Okamura Y."/>
        </authorList>
    </citation>
    <scope>NUCLEOTIDE SEQUENCE</scope>
</reference>
<sequence length="113" mass="12722">MLSDAASLFYRVLNDKLFAAELAYVDLLLWCRTLADEQVMMAFQPSAGVAFALINSIVFETDIKLLFYRVLNDKLFGAELVYVDLLFLLWCRTLADEQVMMAFQPSAGVALAL</sequence>
<keyword evidence="2" id="KW-1185">Reference proteome</keyword>
<dbReference type="AlphaFoldDB" id="A0A9P0XF15"/>